<feature type="compositionally biased region" description="Low complexity" evidence="3">
    <location>
        <begin position="1"/>
        <end position="20"/>
    </location>
</feature>
<dbReference type="InterPro" id="IPR000989">
    <property type="entry name" value="Rep"/>
</dbReference>
<evidence type="ECO:0000313" key="4">
    <source>
        <dbReference type="EMBL" id="AGG68024.1"/>
    </source>
</evidence>
<evidence type="ECO:0000256" key="1">
    <source>
        <dbReference type="ARBA" id="ARBA00008909"/>
    </source>
</evidence>
<accession>M1UP37</accession>
<evidence type="ECO:0000256" key="3">
    <source>
        <dbReference type="SAM" id="MobiDB-lite"/>
    </source>
</evidence>
<evidence type="ECO:0000313" key="5">
    <source>
        <dbReference type="Proteomes" id="UP000011760"/>
    </source>
</evidence>
<dbReference type="KEGG" id="ccn:H924_13175"/>
<dbReference type="HOGENOM" id="CLU_592795_0_0_11"/>
<dbReference type="RefSeq" id="WP_010976361.1">
    <property type="nucleotide sequence ID" value="NC_020523.1"/>
</dbReference>
<feature type="region of interest" description="Disordered" evidence="3">
    <location>
        <begin position="1"/>
        <end position="38"/>
    </location>
</feature>
<dbReference type="PATRIC" id="fig|1121353.3.peg.2666"/>
<gene>
    <name evidence="4" type="ORF">H924_13175</name>
</gene>
<dbReference type="Proteomes" id="UP000011760">
    <property type="component" value="Plasmid pCC1"/>
</dbReference>
<keyword evidence="2" id="KW-0235">DNA replication</keyword>
<evidence type="ECO:0000256" key="2">
    <source>
        <dbReference type="ARBA" id="ARBA00022705"/>
    </source>
</evidence>
<organism evidence="4 5">
    <name type="scientific">Corynebacterium callunae DSM 20147</name>
    <dbReference type="NCBI Taxonomy" id="1121353"/>
    <lineage>
        <taxon>Bacteria</taxon>
        <taxon>Bacillati</taxon>
        <taxon>Actinomycetota</taxon>
        <taxon>Actinomycetes</taxon>
        <taxon>Mycobacteriales</taxon>
        <taxon>Corynebacteriaceae</taxon>
        <taxon>Corynebacterium</taxon>
    </lineage>
</organism>
<keyword evidence="5" id="KW-1185">Reference proteome</keyword>
<sequence length="461" mass="50964">MQHTSTSGKTSTGRTTETTGHPGRRPLGTTETTFNPGIYKAGTKAKAPESKQVELDTKALQARTWERQKAMWAITNIKALAGCHRWRSGSSKGVSLKWANNGSSRFAGLQNSNSVWASPIPAVAIGKRRVQEATTAVKNWHDMHDNASVLLLTLTLPHAHGTALKDSLEALKAGWAGIIGTTSWKKDREAYRLPWWHKALEITHGQNSFHPHFHVLLFCERTLSTTEVEALKARLFDRYAKRLEKHGWQRPSWEHGIDLVQSTGRDDAIMMGAYTAKGIAESWNAASEVAGQAFKEAKGTNRTPWQILDDIAAGAPGTPEYRRDVAIWREYEATTRGVKQTSWSTGAKKALSVNVLKDEDVATGEVLGEDEATEDYVVADIPAKAWAELCDDVHKRLDIANYVAKATTAKEAQQRAHKILDLWGIEHRSVLLEVEAPGRVWKVATDESRALLAVDPGSTWL</sequence>
<keyword evidence="4" id="KW-0614">Plasmid</keyword>
<dbReference type="EMBL" id="CP004355">
    <property type="protein sequence ID" value="AGG68024.1"/>
    <property type="molecule type" value="Genomic_DNA"/>
</dbReference>
<dbReference type="GO" id="GO:0003677">
    <property type="term" value="F:DNA binding"/>
    <property type="evidence" value="ECO:0007669"/>
    <property type="project" value="InterPro"/>
</dbReference>
<name>M1UP37_9CORY</name>
<reference evidence="4 5" key="1">
    <citation type="submission" date="2013-02" db="EMBL/GenBank/DDBJ databases">
        <title>The complete genome sequence of Corynebacterium callunae DSM 20147.</title>
        <authorList>
            <person name="Ruckert C."/>
            <person name="Albersmeier A."/>
            <person name="Kalinowski J."/>
        </authorList>
    </citation>
    <scope>NUCLEOTIDE SEQUENCE [LARGE SCALE GENOMIC DNA]</scope>
    <source>
        <strain evidence="4 5">DSM 20147</strain>
        <plasmid evidence="4 5">pCC1</plasmid>
    </source>
</reference>
<dbReference type="AlphaFoldDB" id="M1UP37"/>
<dbReference type="Pfam" id="PF01446">
    <property type="entry name" value="Rep_1"/>
    <property type="match status" value="1"/>
</dbReference>
<proteinExistence type="inferred from homology"/>
<protein>
    <submittedName>
        <fullName evidence="4">Putative replication initiation protein</fullName>
    </submittedName>
</protein>
<geneLocation type="plasmid" evidence="4 5">
    <name>pCC1</name>
</geneLocation>
<comment type="similarity">
    <text evidence="1">Belongs to the Gram-positive plasmids replication protein type 1 family.</text>
</comment>
<dbReference type="GO" id="GO:0006260">
    <property type="term" value="P:DNA replication"/>
    <property type="evidence" value="ECO:0007669"/>
    <property type="project" value="UniProtKB-KW"/>
</dbReference>